<feature type="disulfide bond" evidence="2">
    <location>
        <begin position="192"/>
        <end position="241"/>
    </location>
</feature>
<dbReference type="SMART" id="SM00205">
    <property type="entry name" value="THN"/>
    <property type="match status" value="1"/>
</dbReference>
<dbReference type="InterPro" id="IPR037176">
    <property type="entry name" value="Osmotin/thaumatin-like_sf"/>
</dbReference>
<evidence type="ECO:0000313" key="4">
    <source>
        <dbReference type="Proteomes" id="UP000257109"/>
    </source>
</evidence>
<proteinExistence type="inferred from homology"/>
<dbReference type="EMBL" id="QJKJ01008663">
    <property type="protein sequence ID" value="RDX79032.1"/>
    <property type="molecule type" value="Genomic_DNA"/>
</dbReference>
<dbReference type="Gene3D" id="2.60.110.10">
    <property type="entry name" value="Thaumatin"/>
    <property type="match status" value="1"/>
</dbReference>
<keyword evidence="4" id="KW-1185">Reference proteome</keyword>
<dbReference type="PROSITE" id="PS00316">
    <property type="entry name" value="THAUMATIN_1"/>
    <property type="match status" value="1"/>
</dbReference>
<feature type="disulfide bond" evidence="2">
    <location>
        <begin position="200"/>
        <end position="215"/>
    </location>
</feature>
<dbReference type="PANTHER" id="PTHR31048">
    <property type="entry name" value="OS03G0233200 PROTEIN"/>
    <property type="match status" value="1"/>
</dbReference>
<dbReference type="PROSITE" id="PS51367">
    <property type="entry name" value="THAUMATIN_2"/>
    <property type="match status" value="1"/>
</dbReference>
<dbReference type="FunFam" id="2.60.110.10:FF:000004">
    <property type="entry name" value="THAUMATIN-LIKE PROTEIN 1"/>
    <property type="match status" value="1"/>
</dbReference>
<evidence type="ECO:0000256" key="2">
    <source>
        <dbReference type="PIRSR" id="PIRSR002703-1"/>
    </source>
</evidence>
<dbReference type="InterPro" id="IPR001938">
    <property type="entry name" value="Thaumatin"/>
</dbReference>
<evidence type="ECO:0000256" key="1">
    <source>
        <dbReference type="ARBA" id="ARBA00010607"/>
    </source>
</evidence>
<feature type="non-terminal residue" evidence="3">
    <location>
        <position position="1"/>
    </location>
</feature>
<evidence type="ECO:0000313" key="3">
    <source>
        <dbReference type="EMBL" id="RDX79032.1"/>
    </source>
</evidence>
<name>A0A371FLB1_MUCPR</name>
<protein>
    <submittedName>
        <fullName evidence="3">Thaumatin-like protein</fullName>
    </submittedName>
</protein>
<sequence length="271" mass="29407">MAKKKEPHPPCLLYRSRSDRGKSAIREGKSRNGSTFLNPMHTFFIFFCILLSLSLTDGTEIIIANNCKEGVWPGILGNRGQPSPKDGGFYLGSGEETVVQVPKGWSGRIWGRQGCFFDQQRGKGWCETGDCGGLLQCKGIGGVPPATLVEMTLGTSQSWLHFYDVSLVDGFNLPVSMKAVDGGGSTCGVAACEVNLNVYCPSALVMEKNGKVVACKTPCLAPQFSRTCNPTVFSRVFKTLCPRAYTYAYDDAAALNTCFAPRYVVTFCPPH</sequence>
<organism evidence="3 4">
    <name type="scientific">Mucuna pruriens</name>
    <name type="common">Velvet bean</name>
    <name type="synonym">Dolichos pruriens</name>
    <dbReference type="NCBI Taxonomy" id="157652"/>
    <lineage>
        <taxon>Eukaryota</taxon>
        <taxon>Viridiplantae</taxon>
        <taxon>Streptophyta</taxon>
        <taxon>Embryophyta</taxon>
        <taxon>Tracheophyta</taxon>
        <taxon>Spermatophyta</taxon>
        <taxon>Magnoliopsida</taxon>
        <taxon>eudicotyledons</taxon>
        <taxon>Gunneridae</taxon>
        <taxon>Pentapetalae</taxon>
        <taxon>rosids</taxon>
        <taxon>fabids</taxon>
        <taxon>Fabales</taxon>
        <taxon>Fabaceae</taxon>
        <taxon>Papilionoideae</taxon>
        <taxon>50 kb inversion clade</taxon>
        <taxon>NPAAA clade</taxon>
        <taxon>indigoferoid/millettioid clade</taxon>
        <taxon>Phaseoleae</taxon>
        <taxon>Mucuna</taxon>
    </lineage>
</organism>
<dbReference type="PIRSF" id="PIRSF002703">
    <property type="entry name" value="Thaumatin"/>
    <property type="match status" value="1"/>
</dbReference>
<dbReference type="PRINTS" id="PR00347">
    <property type="entry name" value="THAUMATIN"/>
</dbReference>
<feature type="disulfide bond" evidence="2">
    <location>
        <begin position="187"/>
        <end position="258"/>
    </location>
</feature>
<dbReference type="OrthoDB" id="430315at2759"/>
<reference evidence="3" key="1">
    <citation type="submission" date="2018-05" db="EMBL/GenBank/DDBJ databases">
        <title>Draft genome of Mucuna pruriens seed.</title>
        <authorList>
            <person name="Nnadi N.E."/>
            <person name="Vos R."/>
            <person name="Hasami M.H."/>
            <person name="Devisetty U.K."/>
            <person name="Aguiy J.C."/>
        </authorList>
    </citation>
    <scope>NUCLEOTIDE SEQUENCE [LARGE SCALE GENOMIC DNA]</scope>
    <source>
        <strain evidence="3">JCA_2017</strain>
    </source>
</reference>
<comment type="similarity">
    <text evidence="1">Belongs to the thaumatin family.</text>
</comment>
<dbReference type="AlphaFoldDB" id="A0A371FLB1"/>
<dbReference type="SUPFAM" id="SSF49870">
    <property type="entry name" value="Osmotin, thaumatin-like protein"/>
    <property type="match status" value="1"/>
</dbReference>
<dbReference type="InterPro" id="IPR017949">
    <property type="entry name" value="Thaumatin_CS"/>
</dbReference>
<gene>
    <name evidence="3" type="ORF">CR513_40595</name>
</gene>
<accession>A0A371FLB1</accession>
<dbReference type="CDD" id="cd09218">
    <property type="entry name" value="TLP-PA"/>
    <property type="match status" value="1"/>
</dbReference>
<dbReference type="Proteomes" id="UP000257109">
    <property type="component" value="Unassembled WGS sequence"/>
</dbReference>
<feature type="disulfide bond" evidence="2">
    <location>
        <begin position="131"/>
        <end position="137"/>
    </location>
</feature>
<feature type="disulfide bond" evidence="2">
    <location>
        <begin position="115"/>
        <end position="126"/>
    </location>
</feature>
<dbReference type="Pfam" id="PF00314">
    <property type="entry name" value="Thaumatin"/>
    <property type="match status" value="1"/>
</dbReference>
<keyword evidence="2" id="KW-1015">Disulfide bond</keyword>
<comment type="caution">
    <text evidence="3">The sequence shown here is derived from an EMBL/GenBank/DDBJ whole genome shotgun (WGS) entry which is preliminary data.</text>
</comment>
<feature type="disulfide bond" evidence="2">
    <location>
        <begin position="67"/>
        <end position="268"/>
    </location>
</feature>